<feature type="signal peptide" evidence="2">
    <location>
        <begin position="1"/>
        <end position="19"/>
    </location>
</feature>
<protein>
    <submittedName>
        <fullName evidence="3">DUF4198 domain-containing protein</fullName>
    </submittedName>
</protein>
<feature type="compositionally biased region" description="Low complexity" evidence="1">
    <location>
        <begin position="121"/>
        <end position="135"/>
    </location>
</feature>
<dbReference type="EMBL" id="JAUDZE010000001">
    <property type="protein sequence ID" value="MDN0012719.1"/>
    <property type="molecule type" value="Genomic_DNA"/>
</dbReference>
<proteinExistence type="predicted"/>
<gene>
    <name evidence="3" type="ORF">QTA56_00510</name>
</gene>
<evidence type="ECO:0000256" key="1">
    <source>
        <dbReference type="SAM" id="MobiDB-lite"/>
    </source>
</evidence>
<keyword evidence="2" id="KW-0732">Signal</keyword>
<feature type="chain" id="PRO_5046627266" evidence="2">
    <location>
        <begin position="20"/>
        <end position="302"/>
    </location>
</feature>
<name>A0ABT7WJ62_9GAMM</name>
<keyword evidence="4" id="KW-1185">Reference proteome</keyword>
<dbReference type="InterPro" id="IPR019613">
    <property type="entry name" value="DUF4198"/>
</dbReference>
<accession>A0ABT7WJ62</accession>
<sequence length="302" mass="33054">MRHLLSLALLSALPTLGFAHTASPFVLPEVFDSKSDNVSFQSGITVEKFFVASRNFKTTYQITAPDGKTETVNPAAELKKFNIGEFNLANEGTYRIRTQDAAGMPSKYALIDGRWLRVRAPRPANANPMPPQAANAEKRDNPEQKAPQQAPANQPPRFIAEDQIPANAKTAQTINTYIAESFVTKGKPSPVPAVTNKGFEFKFLTHPNELYSGESLKAQVLLDGKPVPNLEVDVFKGASSYQPNAKRDQPHVKTNAKGEVEVKFNEAGIYLITTAYPEAGNDNTKPPVAQSYTYSVTVEVTE</sequence>
<evidence type="ECO:0000256" key="2">
    <source>
        <dbReference type="SAM" id="SignalP"/>
    </source>
</evidence>
<feature type="region of interest" description="Disordered" evidence="1">
    <location>
        <begin position="121"/>
        <end position="156"/>
    </location>
</feature>
<feature type="compositionally biased region" description="Low complexity" evidence="1">
    <location>
        <begin position="144"/>
        <end position="156"/>
    </location>
</feature>
<dbReference type="RefSeq" id="WP_267979012.1">
    <property type="nucleotide sequence ID" value="NZ_JAPQKF010000001.1"/>
</dbReference>
<dbReference type="Proteomes" id="UP001168524">
    <property type="component" value="Unassembled WGS sequence"/>
</dbReference>
<comment type="caution">
    <text evidence="3">The sequence shown here is derived from an EMBL/GenBank/DDBJ whole genome shotgun (WGS) entry which is preliminary data.</text>
</comment>
<dbReference type="Pfam" id="PF10670">
    <property type="entry name" value="DUF4198"/>
    <property type="match status" value="1"/>
</dbReference>
<reference evidence="3" key="1">
    <citation type="submission" date="2023-06" db="EMBL/GenBank/DDBJ databases">
        <title>Two novel species of Acinetobacter isolated from motorbike repairing workshop in Vietnam.</title>
        <authorList>
            <person name="Le N.T.T."/>
        </authorList>
    </citation>
    <scope>NUCLEOTIDE SEQUENCE</scope>
    <source>
        <strain evidence="3">VNH17</strain>
    </source>
</reference>
<evidence type="ECO:0000313" key="4">
    <source>
        <dbReference type="Proteomes" id="UP001168524"/>
    </source>
</evidence>
<evidence type="ECO:0000313" key="3">
    <source>
        <dbReference type="EMBL" id="MDN0012719.1"/>
    </source>
</evidence>
<organism evidence="3 4">
    <name type="scientific">Acinetobacter thutiue</name>
    <dbReference type="NCBI Taxonomy" id="2998078"/>
    <lineage>
        <taxon>Bacteria</taxon>
        <taxon>Pseudomonadati</taxon>
        <taxon>Pseudomonadota</taxon>
        <taxon>Gammaproteobacteria</taxon>
        <taxon>Moraxellales</taxon>
        <taxon>Moraxellaceae</taxon>
        <taxon>Acinetobacter</taxon>
    </lineage>
</organism>